<feature type="transmembrane region" description="Helical" evidence="1">
    <location>
        <begin position="12"/>
        <end position="28"/>
    </location>
</feature>
<accession>A0A1G7NDP1</accession>
<feature type="transmembrane region" description="Helical" evidence="1">
    <location>
        <begin position="72"/>
        <end position="91"/>
    </location>
</feature>
<keyword evidence="1" id="KW-0812">Transmembrane</keyword>
<organism evidence="2 3">
    <name type="scientific">Mucilaginibacter pineti</name>
    <dbReference type="NCBI Taxonomy" id="1391627"/>
    <lineage>
        <taxon>Bacteria</taxon>
        <taxon>Pseudomonadati</taxon>
        <taxon>Bacteroidota</taxon>
        <taxon>Sphingobacteriia</taxon>
        <taxon>Sphingobacteriales</taxon>
        <taxon>Sphingobacteriaceae</taxon>
        <taxon>Mucilaginibacter</taxon>
    </lineage>
</organism>
<protein>
    <submittedName>
        <fullName evidence="2">Uncharacterized protein</fullName>
    </submittedName>
</protein>
<sequence>MIIHPEDSQKIRLVVAFPLLITSLQTILNDVYANYIILNIAVFLLSIISTFNSINKSVAFDKRGINITDSYYLVDNAGYLTVLYAIVAILYNPFHHFRFQYETWAIIGLTASLLFSLPYLIQKAKEKEIEGK</sequence>
<evidence type="ECO:0000313" key="2">
    <source>
        <dbReference type="EMBL" id="SDF72154.1"/>
    </source>
</evidence>
<gene>
    <name evidence="2" type="ORF">SAMN05216464_12626</name>
</gene>
<keyword evidence="1" id="KW-1133">Transmembrane helix</keyword>
<dbReference type="AlphaFoldDB" id="A0A1G7NDP1"/>
<evidence type="ECO:0000256" key="1">
    <source>
        <dbReference type="SAM" id="Phobius"/>
    </source>
</evidence>
<proteinExistence type="predicted"/>
<dbReference type="InterPro" id="IPR046548">
    <property type="entry name" value="DUF6804"/>
</dbReference>
<name>A0A1G7NDP1_9SPHI</name>
<keyword evidence="3" id="KW-1185">Reference proteome</keyword>
<keyword evidence="1" id="KW-0472">Membrane</keyword>
<evidence type="ECO:0000313" key="3">
    <source>
        <dbReference type="Proteomes" id="UP000199072"/>
    </source>
</evidence>
<feature type="transmembrane region" description="Helical" evidence="1">
    <location>
        <begin position="103"/>
        <end position="121"/>
    </location>
</feature>
<dbReference type="Pfam" id="PF20619">
    <property type="entry name" value="DUF6804"/>
    <property type="match status" value="1"/>
</dbReference>
<feature type="transmembrane region" description="Helical" evidence="1">
    <location>
        <begin position="34"/>
        <end position="51"/>
    </location>
</feature>
<reference evidence="2 3" key="1">
    <citation type="submission" date="2016-10" db="EMBL/GenBank/DDBJ databases">
        <authorList>
            <person name="de Groot N.N."/>
        </authorList>
    </citation>
    <scope>NUCLEOTIDE SEQUENCE [LARGE SCALE GENOMIC DNA]</scope>
    <source>
        <strain evidence="2 3">47C3B</strain>
    </source>
</reference>
<dbReference type="EMBL" id="FNAI01000026">
    <property type="protein sequence ID" value="SDF72154.1"/>
    <property type="molecule type" value="Genomic_DNA"/>
</dbReference>
<dbReference type="RefSeq" id="WP_091157397.1">
    <property type="nucleotide sequence ID" value="NZ_FNAI01000026.1"/>
</dbReference>
<dbReference type="Proteomes" id="UP000199072">
    <property type="component" value="Unassembled WGS sequence"/>
</dbReference>